<organism evidence="11 12">
    <name type="scientific">Prauserella rugosa</name>
    <dbReference type="NCBI Taxonomy" id="43354"/>
    <lineage>
        <taxon>Bacteria</taxon>
        <taxon>Bacillati</taxon>
        <taxon>Actinomycetota</taxon>
        <taxon>Actinomycetes</taxon>
        <taxon>Pseudonocardiales</taxon>
        <taxon>Pseudonocardiaceae</taxon>
        <taxon>Prauserella</taxon>
    </lineage>
</organism>
<dbReference type="AlphaFoldDB" id="A0A660CEA4"/>
<comment type="caution">
    <text evidence="11">The sequence shown here is derived from an EMBL/GenBank/DDBJ whole genome shotgun (WGS) entry which is preliminary data.</text>
</comment>
<dbReference type="UniPathway" id="UPA00031">
    <property type="reaction ID" value="UER00013"/>
</dbReference>
<evidence type="ECO:0000256" key="4">
    <source>
        <dbReference type="ARBA" id="ARBA00022605"/>
    </source>
</evidence>
<dbReference type="PANTHER" id="PTHR21039:SF0">
    <property type="entry name" value="HISTIDINOL-PHOSPHATASE"/>
    <property type="match status" value="1"/>
</dbReference>
<evidence type="ECO:0000259" key="10">
    <source>
        <dbReference type="Pfam" id="PF02811"/>
    </source>
</evidence>
<dbReference type="SUPFAM" id="SSF89550">
    <property type="entry name" value="PHP domain-like"/>
    <property type="match status" value="1"/>
</dbReference>
<name>A0A660CEA4_9PSEU</name>
<keyword evidence="12" id="KW-1185">Reference proteome</keyword>
<evidence type="ECO:0000256" key="9">
    <source>
        <dbReference type="SAM" id="MobiDB-lite"/>
    </source>
</evidence>
<dbReference type="RefSeq" id="WP_051757378.1">
    <property type="nucleotide sequence ID" value="NZ_JOIJ01000001.1"/>
</dbReference>
<comment type="catalytic activity">
    <reaction evidence="7 8">
        <text>L-histidinol phosphate + H2O = L-histidinol + phosphate</text>
        <dbReference type="Rhea" id="RHEA:14465"/>
        <dbReference type="ChEBI" id="CHEBI:15377"/>
        <dbReference type="ChEBI" id="CHEBI:43474"/>
        <dbReference type="ChEBI" id="CHEBI:57699"/>
        <dbReference type="ChEBI" id="CHEBI:57980"/>
        <dbReference type="EC" id="3.1.3.15"/>
    </reaction>
</comment>
<keyword evidence="4 8" id="KW-0028">Amino-acid biosynthesis</keyword>
<dbReference type="PANTHER" id="PTHR21039">
    <property type="entry name" value="HISTIDINOL PHOSPHATASE-RELATED"/>
    <property type="match status" value="1"/>
</dbReference>
<feature type="region of interest" description="Disordered" evidence="9">
    <location>
        <begin position="268"/>
        <end position="289"/>
    </location>
</feature>
<dbReference type="Pfam" id="PF02811">
    <property type="entry name" value="PHP"/>
    <property type="match status" value="1"/>
</dbReference>
<protein>
    <recommendedName>
        <fullName evidence="3 8">Histidinol-phosphatase</fullName>
        <shortName evidence="8">HolPase</shortName>
        <ecNumber evidence="3 8">3.1.3.15</ecNumber>
    </recommendedName>
</protein>
<dbReference type="InterPro" id="IPR010140">
    <property type="entry name" value="Histidinol_P_phosphatase_HisJ"/>
</dbReference>
<comment type="similarity">
    <text evidence="2 8">Belongs to the PHP hydrolase family. HisK subfamily.</text>
</comment>
<accession>A0A660CEA4</accession>
<dbReference type="GO" id="GO:0005737">
    <property type="term" value="C:cytoplasm"/>
    <property type="evidence" value="ECO:0007669"/>
    <property type="project" value="TreeGrafter"/>
</dbReference>
<reference evidence="11 12" key="1">
    <citation type="submission" date="2019-07" db="EMBL/GenBank/DDBJ databases">
        <title>R&amp;d 2014.</title>
        <authorList>
            <person name="Klenk H.-P."/>
        </authorList>
    </citation>
    <scope>NUCLEOTIDE SEQUENCE [LARGE SCALE GENOMIC DNA]</scope>
    <source>
        <strain evidence="11 12">DSM 43194</strain>
    </source>
</reference>
<evidence type="ECO:0000256" key="1">
    <source>
        <dbReference type="ARBA" id="ARBA00004970"/>
    </source>
</evidence>
<evidence type="ECO:0000313" key="12">
    <source>
        <dbReference type="Proteomes" id="UP000317303"/>
    </source>
</evidence>
<comment type="pathway">
    <text evidence="1 8">Amino-acid biosynthesis; L-histidine biosynthesis; L-histidine from 5-phospho-alpha-D-ribose 1-diphosphate: step 8/9.</text>
</comment>
<evidence type="ECO:0000313" key="11">
    <source>
        <dbReference type="EMBL" id="TWH21722.1"/>
    </source>
</evidence>
<evidence type="ECO:0000256" key="5">
    <source>
        <dbReference type="ARBA" id="ARBA00022801"/>
    </source>
</evidence>
<dbReference type="EMBL" id="VLJV01000001">
    <property type="protein sequence ID" value="TWH21722.1"/>
    <property type="molecule type" value="Genomic_DNA"/>
</dbReference>
<keyword evidence="6 8" id="KW-0368">Histidine biosynthesis</keyword>
<gene>
    <name evidence="11" type="ORF">JD82_03590</name>
</gene>
<keyword evidence="5 8" id="KW-0378">Hydrolase</keyword>
<dbReference type="InterPro" id="IPR004013">
    <property type="entry name" value="PHP_dom"/>
</dbReference>
<dbReference type="InterPro" id="IPR016195">
    <property type="entry name" value="Pol/histidinol_Pase-like"/>
</dbReference>
<dbReference type="Proteomes" id="UP000317303">
    <property type="component" value="Unassembled WGS sequence"/>
</dbReference>
<dbReference type="EC" id="3.1.3.15" evidence="3 8"/>
<evidence type="ECO:0000256" key="2">
    <source>
        <dbReference type="ARBA" id="ARBA00009152"/>
    </source>
</evidence>
<evidence type="ECO:0000256" key="7">
    <source>
        <dbReference type="ARBA" id="ARBA00049158"/>
    </source>
</evidence>
<proteinExistence type="inferred from homology"/>
<dbReference type="GO" id="GO:0004401">
    <property type="term" value="F:histidinol-phosphatase activity"/>
    <property type="evidence" value="ECO:0007669"/>
    <property type="project" value="UniProtKB-UniRule"/>
</dbReference>
<dbReference type="GO" id="GO:0000105">
    <property type="term" value="P:L-histidine biosynthetic process"/>
    <property type="evidence" value="ECO:0007669"/>
    <property type="project" value="UniProtKB-UniRule"/>
</dbReference>
<feature type="domain" description="PHP" evidence="10">
    <location>
        <begin position="8"/>
        <end position="221"/>
    </location>
</feature>
<dbReference type="Gene3D" id="3.20.20.140">
    <property type="entry name" value="Metal-dependent hydrolases"/>
    <property type="match status" value="1"/>
</dbReference>
<sequence>MSADLPVDCHVHSEWSWDAPEGSVDGACDRAVAVGIPGVVFTDHADLTAWFMPEHLHARMPPHFTERLGDDGVVRPSELDVEGHVAAVAAARERYPQLVVRAGVEVSEPHWHPSAVERLVRRGRFDLVIGSVHAVEVDGTPQMIESLFARWDADEVLRTYLREVLALVTAPVEFDVLAHVDYPVRSWPAKADPFEVGRFEDGFLPVLGALAASGKALEINTKRPLDARILEWWREVDGPSVTFGSDAHDPSRVGQAFADVAEHARSLGYAPRDTGDTGDTGDTEESDGSVSLRWWLTG</sequence>
<evidence type="ECO:0000256" key="3">
    <source>
        <dbReference type="ARBA" id="ARBA00013085"/>
    </source>
</evidence>
<evidence type="ECO:0000256" key="8">
    <source>
        <dbReference type="RuleBase" id="RU366003"/>
    </source>
</evidence>
<dbReference type="OrthoDB" id="6637113at2"/>
<evidence type="ECO:0000256" key="6">
    <source>
        <dbReference type="ARBA" id="ARBA00023102"/>
    </source>
</evidence>